<name>A0A317SNG5_9PEZI</name>
<dbReference type="InterPro" id="IPR052972">
    <property type="entry name" value="Sacsin_chaperone_reg"/>
</dbReference>
<dbReference type="GO" id="GO:0030544">
    <property type="term" value="F:Hsp70 protein binding"/>
    <property type="evidence" value="ECO:0007669"/>
    <property type="project" value="TreeGrafter"/>
</dbReference>
<dbReference type="OrthoDB" id="1262810at2759"/>
<dbReference type="SUPFAM" id="SSF55874">
    <property type="entry name" value="ATPase domain of HSP90 chaperone/DNA topoisomerase II/histidine kinase"/>
    <property type="match status" value="2"/>
</dbReference>
<dbReference type="Pfam" id="PF25794">
    <property type="entry name" value="SACS"/>
    <property type="match status" value="2"/>
</dbReference>
<sequence>MPVTPKRNNGQDQSLTVLLRNIISEYPAGGGVLRELCQNADDAGADTIEFVLDTRQHPTENLLHKDLEEFQGISLLAFNNKPFTQKDFESLRKIGDSGKAKDLTSTGKFGRGFNSVYNWTDNPSILSGTSLLLLDPHKTWSSEIGFPGGPLYDFVDSCDEPEMKSQLSAFDSILKSYDTAFEGTIIRLPLRNEAQAIKSEIVEDHLSTSQKDIEDVFRLFTNELVESLLFLRNLRSITLRIDDTIFAKAESTVPNETKNDRGENPVNEGYRQVFVEQSKEHYESDFMMEINILRSAELDAAPSETKVKYAISHYLRKSVEDQKLQKWARNHKLFPWVAIANPLDKTPDFDGRLFTTLPLPIQTKHPAHIHGIFSITPDRSNIHSGGDTTMSSNSATRLGAKWNQWLLHECVPRAWVRNLEFIRNENRSPGWDFWPAGKQGEWGQLWMGILGTVFKKVVEDGLELLPTVSGVVEPAKEVAFTLDIPDDLHSSLKEAGARVVFPPADKRAEIGPLDHRRLGLEYLSPSTGRRHLTTIKDTNALLHLDIKPRMVLLDYVLSDCQVQDFKSCEAPLIPLSDGTFRGFDMPSSQNDRVFLARDRTEEALFRKSLERTVKISAVSKKSRTTLVRHITEIEKHTRIKAWAVEDAAQYCFSYEFDGITESGPAIRIDKPGFNDFIELFWEWVSKARHRGAGGPTFVNALKNLWIIPLGRQMFQRIGSTSEYPVLNVSANIGIGSFLKLTESALANRFIPEIMHLYTGDGFPHATQSLQELGIIKDYDDRAPLIKWLEVTMKVFSENLDLNEKMELIRHLFDLSRYCFRKLPLFLEANYLSPIECPWISIVNDDPSFLATYIGVVNLPIALDTPQYIFIDISHHELKELVSHLQLFKCPSLSEILGDHVVPRISETGSPNDKRRMELIEFALNHFELLSAEARFALSTKEIVPVSDEKLRRPKDTVSGKHVAALYFEEEERSPIKSFAEAYHHALVRLGMSEDITDQIILERIRSYSSSGRSHRDINDKVSTLFFFGRPPTQPLSNDCMELCWIPAISLEGELGLFSALQCRSPSFRPLCNYSVPIMKFRISLAWEKWLGWDDKLTVELMNKQLEGAIRKDDRPSLASLVEYWYKIYSSGKGTLMVDEELKLSSRKWIPGSSGGFFSLTEIFFTGATQLPPYYDDVCKRFLDAKSIVKRFLTHMGVKLAPTLEQVIHILLLVWLWECEASDPLLTQGFQLKELQNRIAAEGPLSTQDLEVALYIVEQVALRLVPHNRKDPRGLISDFKAPDQDGIMRTFSELTAGGSDMPDSLANRLTTHPRIPESTIKKLGLPTVEDRILASLNDPCFEQDFSQTQSAKAVIKDTLQRYSVESTFSEYLANAEDCMDGEGKTATRIDWMIDHSNEYPTEKLIAKELEAVQGKALFCYNDGVFTDEDFKSIIDVGIGSKAPDYSKIGKFGKGALTMYHWTSAPSFVSGDSYVIFE</sequence>
<dbReference type="Proteomes" id="UP000246991">
    <property type="component" value="Unassembled WGS sequence"/>
</dbReference>
<comment type="caution">
    <text evidence="2">The sequence shown here is derived from an EMBL/GenBank/DDBJ whole genome shotgun (WGS) entry which is preliminary data.</text>
</comment>
<dbReference type="PANTHER" id="PTHR15600">
    <property type="entry name" value="SACSIN"/>
    <property type="match status" value="1"/>
</dbReference>
<dbReference type="Gene3D" id="3.30.565.10">
    <property type="entry name" value="Histidine kinase-like ATPase, C-terminal domain"/>
    <property type="match status" value="1"/>
</dbReference>
<dbReference type="InterPro" id="IPR058210">
    <property type="entry name" value="SACS/Nov_dom"/>
</dbReference>
<evidence type="ECO:0000259" key="1">
    <source>
        <dbReference type="Pfam" id="PF25794"/>
    </source>
</evidence>
<evidence type="ECO:0000313" key="3">
    <source>
        <dbReference type="Proteomes" id="UP000246991"/>
    </source>
</evidence>
<evidence type="ECO:0000313" key="2">
    <source>
        <dbReference type="EMBL" id="PWW74721.1"/>
    </source>
</evidence>
<dbReference type="PANTHER" id="PTHR15600:SF42">
    <property type="entry name" value="SACSIN"/>
    <property type="match status" value="1"/>
</dbReference>
<keyword evidence="3" id="KW-1185">Reference proteome</keyword>
<organism evidence="2 3">
    <name type="scientific">Tuber magnatum</name>
    <name type="common">white Piedmont truffle</name>
    <dbReference type="NCBI Taxonomy" id="42249"/>
    <lineage>
        <taxon>Eukaryota</taxon>
        <taxon>Fungi</taxon>
        <taxon>Dikarya</taxon>
        <taxon>Ascomycota</taxon>
        <taxon>Pezizomycotina</taxon>
        <taxon>Pezizomycetes</taxon>
        <taxon>Pezizales</taxon>
        <taxon>Tuberaceae</taxon>
        <taxon>Tuber</taxon>
    </lineage>
</organism>
<accession>A0A317SNG5</accession>
<proteinExistence type="predicted"/>
<dbReference type="EMBL" id="PYWC01000057">
    <property type="protein sequence ID" value="PWW74721.1"/>
    <property type="molecule type" value="Genomic_DNA"/>
</dbReference>
<gene>
    <name evidence="2" type="ORF">C7212DRAFT_346231</name>
</gene>
<dbReference type="InterPro" id="IPR036890">
    <property type="entry name" value="HATPase_C_sf"/>
</dbReference>
<reference evidence="2 3" key="1">
    <citation type="submission" date="2018-03" db="EMBL/GenBank/DDBJ databases">
        <title>Genomes of Pezizomycetes fungi and the evolution of truffles.</title>
        <authorList>
            <person name="Murat C."/>
            <person name="Payen T."/>
            <person name="Noel B."/>
            <person name="Kuo A."/>
            <person name="Martin F.M."/>
        </authorList>
    </citation>
    <scope>NUCLEOTIDE SEQUENCE [LARGE SCALE GENOMIC DNA]</scope>
    <source>
        <strain evidence="2">091103-1</strain>
    </source>
</reference>
<dbReference type="NCBIfam" id="NF047352">
    <property type="entry name" value="P_loop_sacsin"/>
    <property type="match status" value="1"/>
</dbReference>
<feature type="domain" description="Sacsin/Nov" evidence="1">
    <location>
        <begin position="1352"/>
        <end position="1475"/>
    </location>
</feature>
<protein>
    <recommendedName>
        <fullName evidence="1">Sacsin/Nov domain-containing protein</fullName>
    </recommendedName>
</protein>
<feature type="domain" description="Sacsin/Nov" evidence="1">
    <location>
        <begin position="13"/>
        <end position="242"/>
    </location>
</feature>
<dbReference type="STRING" id="42249.A0A317SNG5"/>